<feature type="transmembrane region" description="Helical" evidence="1">
    <location>
        <begin position="64"/>
        <end position="81"/>
    </location>
</feature>
<dbReference type="EMBL" id="JACOGA010000016">
    <property type="protein sequence ID" value="MBC3875140.1"/>
    <property type="molecule type" value="Genomic_DNA"/>
</dbReference>
<gene>
    <name evidence="2" type="ORF">H8K55_16250</name>
</gene>
<dbReference type="Proteomes" id="UP000624279">
    <property type="component" value="Unassembled WGS sequence"/>
</dbReference>
<evidence type="ECO:0000313" key="2">
    <source>
        <dbReference type="EMBL" id="MBC3875140.1"/>
    </source>
</evidence>
<comment type="caution">
    <text evidence="2">The sequence shown here is derived from an EMBL/GenBank/DDBJ whole genome shotgun (WGS) entry which is preliminary data.</text>
</comment>
<sequence>MRLSAELQRKINGLLISLSLVAWALLIFRPGGRLEMDICRVLTPTTFWLSFAQLENFNLVWDQLLGWSLMVLAMMCPKLILPIQQLVALSLKRLRILNASLFVLGYLTSWTMAGILILATSLNILRLLPQSYLPALVCLLLAIIWQCSPYKQFFLNQGRQHKIIRAFGYQAAFDSYVYGVRHGLWCVGSGLLLMLFPMLLPTAHIFAMALITFIMLSEHLQNPRPIKWRVDLRLQLLRYLIVRAGKYLTNVKWRTAGDVES</sequence>
<reference evidence="2 3" key="1">
    <citation type="submission" date="2020-08" db="EMBL/GenBank/DDBJ databases">
        <title>Novel species isolated from subtropical streams in China.</title>
        <authorList>
            <person name="Lu H."/>
        </authorList>
    </citation>
    <scope>NUCLEOTIDE SEQUENCE [LARGE SCALE GENOMIC DNA]</scope>
    <source>
        <strain evidence="2 3">LX15W</strain>
    </source>
</reference>
<organism evidence="2 3">
    <name type="scientific">Undibacterium flavidum</name>
    <dbReference type="NCBI Taxonomy" id="2762297"/>
    <lineage>
        <taxon>Bacteria</taxon>
        <taxon>Pseudomonadati</taxon>
        <taxon>Pseudomonadota</taxon>
        <taxon>Betaproteobacteria</taxon>
        <taxon>Burkholderiales</taxon>
        <taxon>Oxalobacteraceae</taxon>
        <taxon>Undibacterium</taxon>
    </lineage>
</organism>
<dbReference type="InterPro" id="IPR018688">
    <property type="entry name" value="PpoB2-like"/>
</dbReference>
<keyword evidence="1" id="KW-0812">Transmembrane</keyword>
<keyword evidence="1" id="KW-1133">Transmembrane helix</keyword>
<proteinExistence type="predicted"/>
<evidence type="ECO:0000256" key="1">
    <source>
        <dbReference type="SAM" id="Phobius"/>
    </source>
</evidence>
<protein>
    <submittedName>
        <fullName evidence="2">DUF2182 domain-containing protein</fullName>
    </submittedName>
</protein>
<feature type="transmembrane region" description="Helical" evidence="1">
    <location>
        <begin position="12"/>
        <end position="28"/>
    </location>
</feature>
<evidence type="ECO:0000313" key="3">
    <source>
        <dbReference type="Proteomes" id="UP000624279"/>
    </source>
</evidence>
<dbReference type="RefSeq" id="WP_186943116.1">
    <property type="nucleotide sequence ID" value="NZ_JACOGA010000016.1"/>
</dbReference>
<feature type="transmembrane region" description="Helical" evidence="1">
    <location>
        <begin position="131"/>
        <end position="150"/>
    </location>
</feature>
<keyword evidence="1" id="KW-0472">Membrane</keyword>
<name>A0ABR6YF09_9BURK</name>
<keyword evidence="3" id="KW-1185">Reference proteome</keyword>
<feature type="transmembrane region" description="Helical" evidence="1">
    <location>
        <begin position="101"/>
        <end position="125"/>
    </location>
</feature>
<accession>A0ABR6YF09</accession>
<feature type="transmembrane region" description="Helical" evidence="1">
    <location>
        <begin position="191"/>
        <end position="216"/>
    </location>
</feature>
<dbReference type="Pfam" id="PF09948">
    <property type="entry name" value="PpoB2"/>
    <property type="match status" value="1"/>
</dbReference>